<comment type="similarity">
    <text evidence="1 6">Belongs to the methyltransferase superfamily. PrmA family.</text>
</comment>
<evidence type="ECO:0000256" key="5">
    <source>
        <dbReference type="ARBA" id="ARBA00022691"/>
    </source>
</evidence>
<dbReference type="CDD" id="cd02440">
    <property type="entry name" value="AdoMet_MTases"/>
    <property type="match status" value="1"/>
</dbReference>
<dbReference type="InterPro" id="IPR004498">
    <property type="entry name" value="Ribosomal_PrmA_MeTrfase"/>
</dbReference>
<dbReference type="AlphaFoldDB" id="A0A9D9IS17"/>
<proteinExistence type="inferred from homology"/>
<accession>A0A9D9IS17</accession>
<dbReference type="NCBIfam" id="NF001785">
    <property type="entry name" value="PRK00517.2-2"/>
    <property type="match status" value="1"/>
</dbReference>
<dbReference type="Gene3D" id="3.40.50.150">
    <property type="entry name" value="Vaccinia Virus protein VP39"/>
    <property type="match status" value="1"/>
</dbReference>
<dbReference type="PANTHER" id="PTHR43648">
    <property type="entry name" value="ELECTRON TRANSFER FLAVOPROTEIN BETA SUBUNIT LYSINE METHYLTRANSFERASE"/>
    <property type="match status" value="1"/>
</dbReference>
<dbReference type="GO" id="GO:0005737">
    <property type="term" value="C:cytoplasm"/>
    <property type="evidence" value="ECO:0007669"/>
    <property type="project" value="UniProtKB-SubCell"/>
</dbReference>
<keyword evidence="3 6" id="KW-0489">Methyltransferase</keyword>
<dbReference type="GO" id="GO:0008276">
    <property type="term" value="F:protein methyltransferase activity"/>
    <property type="evidence" value="ECO:0007669"/>
    <property type="project" value="UniProtKB-UniRule"/>
</dbReference>
<keyword evidence="5 6" id="KW-0949">S-adenosyl-L-methionine</keyword>
<evidence type="ECO:0000256" key="1">
    <source>
        <dbReference type="ARBA" id="ARBA00009741"/>
    </source>
</evidence>
<dbReference type="Pfam" id="PF06325">
    <property type="entry name" value="PrmA"/>
    <property type="match status" value="1"/>
</dbReference>
<evidence type="ECO:0000256" key="6">
    <source>
        <dbReference type="HAMAP-Rule" id="MF_00735"/>
    </source>
</evidence>
<keyword evidence="7" id="KW-0687">Ribonucleoprotein</keyword>
<name>A0A9D9IS17_9BACT</name>
<keyword evidence="4 6" id="KW-0808">Transferase</keyword>
<keyword evidence="2 6" id="KW-0963">Cytoplasm</keyword>
<comment type="caution">
    <text evidence="7">The sequence shown here is derived from an EMBL/GenBank/DDBJ whole genome shotgun (WGS) entry which is preliminary data.</text>
</comment>
<dbReference type="GO" id="GO:0005840">
    <property type="term" value="C:ribosome"/>
    <property type="evidence" value="ECO:0007669"/>
    <property type="project" value="UniProtKB-KW"/>
</dbReference>
<dbReference type="InterPro" id="IPR050078">
    <property type="entry name" value="Ribosomal_L11_MeTrfase_PrmA"/>
</dbReference>
<reference evidence="7" key="2">
    <citation type="journal article" date="2021" name="PeerJ">
        <title>Extensive microbial diversity within the chicken gut microbiome revealed by metagenomics and culture.</title>
        <authorList>
            <person name="Gilroy R."/>
            <person name="Ravi A."/>
            <person name="Getino M."/>
            <person name="Pursley I."/>
            <person name="Horton D.L."/>
            <person name="Alikhan N.F."/>
            <person name="Baker D."/>
            <person name="Gharbi K."/>
            <person name="Hall N."/>
            <person name="Watson M."/>
            <person name="Adriaenssens E.M."/>
            <person name="Foster-Nyarko E."/>
            <person name="Jarju S."/>
            <person name="Secka A."/>
            <person name="Antonio M."/>
            <person name="Oren A."/>
            <person name="Chaudhuri R.R."/>
            <person name="La Ragione R."/>
            <person name="Hildebrand F."/>
            <person name="Pallen M.J."/>
        </authorList>
    </citation>
    <scope>NUCLEOTIDE SEQUENCE</scope>
    <source>
        <strain evidence="7">6919</strain>
    </source>
</reference>
<evidence type="ECO:0000256" key="4">
    <source>
        <dbReference type="ARBA" id="ARBA00022679"/>
    </source>
</evidence>
<comment type="subcellular location">
    <subcellularLocation>
        <location evidence="6">Cytoplasm</location>
    </subcellularLocation>
</comment>
<dbReference type="SUPFAM" id="SSF53335">
    <property type="entry name" value="S-adenosyl-L-methionine-dependent methyltransferases"/>
    <property type="match status" value="1"/>
</dbReference>
<organism evidence="7 8">
    <name type="scientific">Candidatus Limisoma faecipullorum</name>
    <dbReference type="NCBI Taxonomy" id="2840854"/>
    <lineage>
        <taxon>Bacteria</taxon>
        <taxon>Pseudomonadati</taxon>
        <taxon>Bacteroidota</taxon>
        <taxon>Bacteroidia</taxon>
        <taxon>Bacteroidales</taxon>
        <taxon>Candidatus Limisoma</taxon>
    </lineage>
</organism>
<evidence type="ECO:0000256" key="3">
    <source>
        <dbReference type="ARBA" id="ARBA00022603"/>
    </source>
</evidence>
<dbReference type="EC" id="2.1.1.-" evidence="6"/>
<reference evidence="7" key="1">
    <citation type="submission" date="2020-10" db="EMBL/GenBank/DDBJ databases">
        <authorList>
            <person name="Gilroy R."/>
        </authorList>
    </citation>
    <scope>NUCLEOTIDE SEQUENCE</scope>
    <source>
        <strain evidence="7">6919</strain>
    </source>
</reference>
<evidence type="ECO:0000313" key="8">
    <source>
        <dbReference type="Proteomes" id="UP000823598"/>
    </source>
</evidence>
<sequence length="282" mass="31446">MNDYFKIRFDLNPCTETETDVLAALLCDAGFESFEPDMSGVSAYIRKELYDVTSVNDAVAAYPFSSSIKISEELIEGKDWNEEWERNYFKPIVFDGRCVVHSSFHKDYPKAEYDIVIDPKMAFGTGHHETTALMMRRILSCDMSGKKVLDMGTGTAILAILSAMCGAKKIVGVEIDPPAYENAKDNVALNLKADDVEIRLGGVETVVEKACFDYVFANINRNIILSDIGGYAEALKSGGTMLLSGFYLEDADMIVDEAEKYGLRKQSVLFEKNWANLELLKI</sequence>
<dbReference type="HAMAP" id="MF_00735">
    <property type="entry name" value="Methyltr_PrmA"/>
    <property type="match status" value="1"/>
</dbReference>
<evidence type="ECO:0000256" key="2">
    <source>
        <dbReference type="ARBA" id="ARBA00022490"/>
    </source>
</evidence>
<dbReference type="EMBL" id="JADIMC010000085">
    <property type="protein sequence ID" value="MBO8476816.1"/>
    <property type="molecule type" value="Genomic_DNA"/>
</dbReference>
<comment type="caution">
    <text evidence="6">Lacks conserved residue(s) required for the propagation of feature annotation.</text>
</comment>
<dbReference type="Proteomes" id="UP000823598">
    <property type="component" value="Unassembled WGS sequence"/>
</dbReference>
<dbReference type="GO" id="GO:0032259">
    <property type="term" value="P:methylation"/>
    <property type="evidence" value="ECO:0007669"/>
    <property type="project" value="UniProtKB-KW"/>
</dbReference>
<keyword evidence="7" id="KW-0689">Ribosomal protein</keyword>
<dbReference type="InterPro" id="IPR029063">
    <property type="entry name" value="SAM-dependent_MTases_sf"/>
</dbReference>
<comment type="function">
    <text evidence="6">Methylates ribosomal protein L11.</text>
</comment>
<dbReference type="PANTHER" id="PTHR43648:SF1">
    <property type="entry name" value="ELECTRON TRANSFER FLAVOPROTEIN BETA SUBUNIT LYSINE METHYLTRANSFERASE"/>
    <property type="match status" value="1"/>
</dbReference>
<evidence type="ECO:0000313" key="7">
    <source>
        <dbReference type="EMBL" id="MBO8476816.1"/>
    </source>
</evidence>
<gene>
    <name evidence="6 7" type="primary">prmA</name>
    <name evidence="7" type="ORF">IAB88_07465</name>
</gene>
<comment type="catalytic activity">
    <reaction evidence="6">
        <text>L-lysyl-[protein] + 3 S-adenosyl-L-methionine = N(6),N(6),N(6)-trimethyl-L-lysyl-[protein] + 3 S-adenosyl-L-homocysteine + 3 H(+)</text>
        <dbReference type="Rhea" id="RHEA:54192"/>
        <dbReference type="Rhea" id="RHEA-COMP:9752"/>
        <dbReference type="Rhea" id="RHEA-COMP:13826"/>
        <dbReference type="ChEBI" id="CHEBI:15378"/>
        <dbReference type="ChEBI" id="CHEBI:29969"/>
        <dbReference type="ChEBI" id="CHEBI:57856"/>
        <dbReference type="ChEBI" id="CHEBI:59789"/>
        <dbReference type="ChEBI" id="CHEBI:61961"/>
    </reaction>
</comment>
<protein>
    <recommendedName>
        <fullName evidence="6">Ribosomal protein L11 methyltransferase</fullName>
        <shortName evidence="6">L11 Mtase</shortName>
        <ecNumber evidence="6">2.1.1.-</ecNumber>
    </recommendedName>
</protein>